<reference evidence="3 4" key="1">
    <citation type="submission" date="2014-06" db="EMBL/GenBank/DDBJ databases">
        <title>Genomes of Alteromonas australica, a world apart.</title>
        <authorList>
            <person name="Gonzaga A."/>
            <person name="Lopez-Perez M."/>
            <person name="Rodriguez-Valera F."/>
        </authorList>
    </citation>
    <scope>NUCLEOTIDE SEQUENCE [LARGE SCALE GENOMIC DNA]</scope>
    <source>
        <strain evidence="3 4">H 17</strain>
    </source>
</reference>
<dbReference type="InterPro" id="IPR007293">
    <property type="entry name" value="FlgP"/>
</dbReference>
<protein>
    <recommendedName>
        <fullName evidence="2">Lipoprotein LPP20-like domain-containing protein</fullName>
    </recommendedName>
</protein>
<feature type="chain" id="PRO_5001708542" description="Lipoprotein LPP20-like domain-containing protein" evidence="1">
    <location>
        <begin position="21"/>
        <end position="161"/>
    </location>
</feature>
<feature type="domain" description="Lipoprotein LPP20-like" evidence="2">
    <location>
        <begin position="36"/>
        <end position="138"/>
    </location>
</feature>
<sequence length="161" mass="18028">MVKRRIKHSVMLLTSVLVSASILSGCSLFVDKHVEWETVEPESYPTLTAVGYAPIASQRGESETVKMLMAIKASKLEAYRELAEQVYGQRIEGSQSLSSLVVSNETLKASVEGVIRGAKIIKSYPVGEDTYATELELDMQRVYDIYLSTAKPRRIKDIKYY</sequence>
<evidence type="ECO:0000313" key="3">
    <source>
        <dbReference type="EMBL" id="AIF98098.1"/>
    </source>
</evidence>
<gene>
    <name evidence="3" type="ORF">EP13_04945</name>
</gene>
<dbReference type="PIRSF" id="PIRSF028687">
    <property type="entry name" value="UCP028687"/>
    <property type="match status" value="1"/>
</dbReference>
<evidence type="ECO:0000259" key="2">
    <source>
        <dbReference type="Pfam" id="PF02169"/>
    </source>
</evidence>
<dbReference type="Proteomes" id="UP000056090">
    <property type="component" value="Chromosome"/>
</dbReference>
<dbReference type="eggNOG" id="COG3018">
    <property type="taxonomic scope" value="Bacteria"/>
</dbReference>
<accession>A0A075NXA5</accession>
<dbReference type="PROSITE" id="PS51257">
    <property type="entry name" value="PROKAR_LIPOPROTEIN"/>
    <property type="match status" value="1"/>
</dbReference>
<dbReference type="AlphaFoldDB" id="A0A075NXA5"/>
<dbReference type="InterPro" id="IPR024952">
    <property type="entry name" value="LPP20-like_dom"/>
</dbReference>
<proteinExistence type="predicted"/>
<name>A0A075NXA5_9ALTE</name>
<keyword evidence="1" id="KW-0732">Signal</keyword>
<evidence type="ECO:0000313" key="4">
    <source>
        <dbReference type="Proteomes" id="UP000056090"/>
    </source>
</evidence>
<evidence type="ECO:0000256" key="1">
    <source>
        <dbReference type="SAM" id="SignalP"/>
    </source>
</evidence>
<dbReference type="Pfam" id="PF02169">
    <property type="entry name" value="LPP20"/>
    <property type="match status" value="1"/>
</dbReference>
<dbReference type="KEGG" id="aal:EP13_04945"/>
<organism evidence="3 4">
    <name type="scientific">Alteromonas australica</name>
    <dbReference type="NCBI Taxonomy" id="589873"/>
    <lineage>
        <taxon>Bacteria</taxon>
        <taxon>Pseudomonadati</taxon>
        <taxon>Pseudomonadota</taxon>
        <taxon>Gammaproteobacteria</taxon>
        <taxon>Alteromonadales</taxon>
        <taxon>Alteromonadaceae</taxon>
        <taxon>Alteromonas/Salinimonas group</taxon>
        <taxon>Alteromonas</taxon>
    </lineage>
</organism>
<feature type="signal peptide" evidence="1">
    <location>
        <begin position="1"/>
        <end position="20"/>
    </location>
</feature>
<dbReference type="EMBL" id="CP008849">
    <property type="protein sequence ID" value="AIF98098.1"/>
    <property type="molecule type" value="Genomic_DNA"/>
</dbReference>
<keyword evidence="4" id="KW-1185">Reference proteome</keyword>